<evidence type="ECO:0000256" key="6">
    <source>
        <dbReference type="ARBA" id="ARBA00068106"/>
    </source>
</evidence>
<evidence type="ECO:0000256" key="4">
    <source>
        <dbReference type="ARBA" id="ARBA00052446"/>
    </source>
</evidence>
<evidence type="ECO:0000256" key="3">
    <source>
        <dbReference type="ARBA" id="ARBA00050122"/>
    </source>
</evidence>
<dbReference type="RefSeq" id="WP_149471380.1">
    <property type="nucleotide sequence ID" value="NZ_QOKW01000025.1"/>
</dbReference>
<proteinExistence type="inferred from homology"/>
<keyword evidence="2" id="KW-0560">Oxidoreductase</keyword>
<dbReference type="SUPFAM" id="SSF89733">
    <property type="entry name" value="L-sulfolactate dehydrogenase-like"/>
    <property type="match status" value="1"/>
</dbReference>
<evidence type="ECO:0000256" key="5">
    <source>
        <dbReference type="ARBA" id="ARBA00066966"/>
    </source>
</evidence>
<evidence type="ECO:0000313" key="8">
    <source>
        <dbReference type="Proteomes" id="UP000480854"/>
    </source>
</evidence>
<comment type="caution">
    <text evidence="7">The sequence shown here is derived from an EMBL/GenBank/DDBJ whole genome shotgun (WGS) entry which is preliminary data.</text>
</comment>
<dbReference type="InterPro" id="IPR043144">
    <property type="entry name" value="Mal/L-sulf/L-lact_DH-like_ah"/>
</dbReference>
<dbReference type="GO" id="GO:0047125">
    <property type="term" value="F:delta1-piperideine-2-carboxylate reductase activity"/>
    <property type="evidence" value="ECO:0007669"/>
    <property type="project" value="UniProtKB-EC"/>
</dbReference>
<dbReference type="AlphaFoldDB" id="A0A9W7KQS1"/>
<dbReference type="PANTHER" id="PTHR11091:SF0">
    <property type="entry name" value="MALATE DEHYDROGENASE"/>
    <property type="match status" value="1"/>
</dbReference>
<dbReference type="Gene3D" id="1.10.1530.10">
    <property type="match status" value="1"/>
</dbReference>
<dbReference type="EMBL" id="QOKW01000025">
    <property type="protein sequence ID" value="KAA0677237.1"/>
    <property type="molecule type" value="Genomic_DNA"/>
</dbReference>
<dbReference type="OrthoDB" id="9811519at2"/>
<organism evidence="7 8">
    <name type="scientific">Roseomonas genomospecies 6</name>
    <dbReference type="NCBI Taxonomy" id="214106"/>
    <lineage>
        <taxon>Bacteria</taxon>
        <taxon>Pseudomonadati</taxon>
        <taxon>Pseudomonadota</taxon>
        <taxon>Alphaproteobacteria</taxon>
        <taxon>Acetobacterales</taxon>
        <taxon>Roseomonadaceae</taxon>
        <taxon>Roseomonas</taxon>
    </lineage>
</organism>
<sequence>MSDETPSRRAAAAFAQTSTTAATPVAFGDLVALLERVFLRHGTSERVAAILAENCASCERDGSTSHGVFRIPGYVGSLKSGWVDGRAEPTVEEAGPAFLRVDAANGFAQPAFLAARDRLVGMARASGVAVMAIRNSHHFSSLWPDVEPFAREGLVALSFVNSFACVVPPGGRSAVYGTNPMAFATPVAGGDPMVFDQAASSMANGDVRIAAREGHSIPPGSGVDRDGKPTTDPKAVLDGGALLPFGGQSGVHKGGSIAFMIEVLAAALTGGKFSREVDWSAHPGAETPCTGQLFIVIDPERGGTGAFADRVAGLIGDVKEAGQDRMPGERRYARRARSLRDGIPLDPARLAELRALAGDS</sequence>
<dbReference type="GO" id="GO:0006560">
    <property type="term" value="P:proline metabolic process"/>
    <property type="evidence" value="ECO:0007669"/>
    <property type="project" value="UniProtKB-ARBA"/>
</dbReference>
<accession>A0A9W7KQS1</accession>
<dbReference type="GO" id="GO:0050241">
    <property type="term" value="F:pyrroline-2-carboxylate reductase activity"/>
    <property type="evidence" value="ECO:0007669"/>
    <property type="project" value="UniProtKB-ARBA"/>
</dbReference>
<dbReference type="Proteomes" id="UP000480854">
    <property type="component" value="Unassembled WGS sequence"/>
</dbReference>
<dbReference type="Gene3D" id="3.30.1370.60">
    <property type="entry name" value="Hypothetical oxidoreductase yiak, domain 2"/>
    <property type="match status" value="1"/>
</dbReference>
<dbReference type="FunFam" id="3.30.1370.60:FF:000002">
    <property type="entry name" value="Malate/L-lactate family dehydrogenase"/>
    <property type="match status" value="1"/>
</dbReference>
<comment type="catalytic activity">
    <reaction evidence="4">
        <text>L-proline + NADP(+) = 1-pyrroline-2-carboxylate + NADPH + H(+)</text>
        <dbReference type="Rhea" id="RHEA:20317"/>
        <dbReference type="ChEBI" id="CHEBI:15378"/>
        <dbReference type="ChEBI" id="CHEBI:39785"/>
        <dbReference type="ChEBI" id="CHEBI:57783"/>
        <dbReference type="ChEBI" id="CHEBI:58349"/>
        <dbReference type="ChEBI" id="CHEBI:60039"/>
        <dbReference type="EC" id="1.5.1.21"/>
    </reaction>
</comment>
<comment type="similarity">
    <text evidence="1">Belongs to the LDH2/MDH2 oxidoreductase family.</text>
</comment>
<keyword evidence="8" id="KW-1185">Reference proteome</keyword>
<dbReference type="Pfam" id="PF02615">
    <property type="entry name" value="Ldh_2"/>
    <property type="match status" value="1"/>
</dbReference>
<dbReference type="PANTHER" id="PTHR11091">
    <property type="entry name" value="OXIDOREDUCTASE-RELATED"/>
    <property type="match status" value="1"/>
</dbReference>
<dbReference type="InterPro" id="IPR003767">
    <property type="entry name" value="Malate/L-lactate_DH-like"/>
</dbReference>
<reference evidence="7 8" key="1">
    <citation type="submission" date="2018-07" db="EMBL/GenBank/DDBJ databases">
        <title>Genome sequence of Azospirillum sp. ATCC 49961.</title>
        <authorList>
            <person name="Sant'Anna F.H."/>
            <person name="Baldani J.I."/>
            <person name="Zilli J.E."/>
            <person name="Reis V.M."/>
            <person name="Hartmann A."/>
            <person name="Cruz L."/>
            <person name="de Souza E.M."/>
            <person name="de Oliveira Pedrosa F."/>
            <person name="Passaglia L.M.P."/>
        </authorList>
    </citation>
    <scope>NUCLEOTIDE SEQUENCE [LARGE SCALE GENOMIC DNA]</scope>
    <source>
        <strain evidence="7 8">ATCC 49961</strain>
    </source>
</reference>
<evidence type="ECO:0000256" key="2">
    <source>
        <dbReference type="ARBA" id="ARBA00023002"/>
    </source>
</evidence>
<gene>
    <name evidence="7" type="ORF">DS843_24100</name>
</gene>
<dbReference type="InterPro" id="IPR043143">
    <property type="entry name" value="Mal/L-sulf/L-lact_DH-like_NADP"/>
</dbReference>
<protein>
    <recommendedName>
        <fullName evidence="6">Delta(1)-pyrroline-2-carboxylate/Delta(1)-piperideine-2-carboxylate reductase</fullName>
        <ecNumber evidence="5">1.5.1.21</ecNumber>
    </recommendedName>
</protein>
<evidence type="ECO:0000256" key="1">
    <source>
        <dbReference type="ARBA" id="ARBA00006056"/>
    </source>
</evidence>
<dbReference type="InterPro" id="IPR036111">
    <property type="entry name" value="Mal/L-sulfo/L-lacto_DH-like_sf"/>
</dbReference>
<dbReference type="EC" id="1.5.1.21" evidence="5"/>
<evidence type="ECO:0000313" key="7">
    <source>
        <dbReference type="EMBL" id="KAA0677237.1"/>
    </source>
</evidence>
<comment type="catalytic activity">
    <reaction evidence="3">
        <text>L-pipecolate + NADP(+) = Delta(1)-piperideine-2-carboxylate + NADPH + H(+)</text>
        <dbReference type="Rhea" id="RHEA:12524"/>
        <dbReference type="ChEBI" id="CHEBI:15378"/>
        <dbReference type="ChEBI" id="CHEBI:57783"/>
        <dbReference type="ChEBI" id="CHEBI:58349"/>
        <dbReference type="ChEBI" id="CHEBI:61185"/>
        <dbReference type="ChEBI" id="CHEBI:77631"/>
        <dbReference type="EC" id="1.5.1.21"/>
    </reaction>
</comment>
<name>A0A9W7KQS1_9PROT</name>